<evidence type="ECO:0000256" key="1">
    <source>
        <dbReference type="ARBA" id="ARBA00022723"/>
    </source>
</evidence>
<dbReference type="PROSITE" id="PS01360">
    <property type="entry name" value="ZF_MYND_1"/>
    <property type="match status" value="1"/>
</dbReference>
<dbReference type="AlphaFoldDB" id="A0A371DJU7"/>
<gene>
    <name evidence="6" type="ORF">OH76DRAFT_1344364</name>
</gene>
<evidence type="ECO:0000259" key="5">
    <source>
        <dbReference type="PROSITE" id="PS50865"/>
    </source>
</evidence>
<evidence type="ECO:0000256" key="2">
    <source>
        <dbReference type="ARBA" id="ARBA00022771"/>
    </source>
</evidence>
<evidence type="ECO:0000256" key="4">
    <source>
        <dbReference type="PROSITE-ProRule" id="PRU00134"/>
    </source>
</evidence>
<dbReference type="PROSITE" id="PS50865">
    <property type="entry name" value="ZF_MYND_2"/>
    <property type="match status" value="1"/>
</dbReference>
<dbReference type="EMBL" id="KZ857389">
    <property type="protein sequence ID" value="RDX52811.1"/>
    <property type="molecule type" value="Genomic_DNA"/>
</dbReference>
<reference evidence="6 7" key="1">
    <citation type="journal article" date="2018" name="Biotechnol. Biofuels">
        <title>Integrative visual omics of the white-rot fungus Polyporus brumalis exposes the biotechnological potential of its oxidative enzymes for delignifying raw plant biomass.</title>
        <authorList>
            <person name="Miyauchi S."/>
            <person name="Rancon A."/>
            <person name="Drula E."/>
            <person name="Hage H."/>
            <person name="Chaduli D."/>
            <person name="Favel A."/>
            <person name="Grisel S."/>
            <person name="Henrissat B."/>
            <person name="Herpoel-Gimbert I."/>
            <person name="Ruiz-Duenas F.J."/>
            <person name="Chevret D."/>
            <person name="Hainaut M."/>
            <person name="Lin J."/>
            <person name="Wang M."/>
            <person name="Pangilinan J."/>
            <person name="Lipzen A."/>
            <person name="Lesage-Meessen L."/>
            <person name="Navarro D."/>
            <person name="Riley R."/>
            <person name="Grigoriev I.V."/>
            <person name="Zhou S."/>
            <person name="Raouche S."/>
            <person name="Rosso M.N."/>
        </authorList>
    </citation>
    <scope>NUCLEOTIDE SEQUENCE [LARGE SCALE GENOMIC DNA]</scope>
    <source>
        <strain evidence="6 7">BRFM 1820</strain>
    </source>
</reference>
<dbReference type="STRING" id="139420.A0A371DJU7"/>
<sequence>MSIEDSWEGLSVANTYPSLRRCRECGQTQDEGHRLQRCTGCFHVLYCSKSCQRKGWKTHKLTCRTNATTLGEVSHSDWNVEMQNLGFESFSNFCDVFQQWKDAHGWALHMCAAVAVMQSSGVDASQNPQKMLSFSLTLRRPGDLHSNRNPSLVFRVEDQHLINLEERLARAPDFRAQWELGAPARAAQNAKYATHPLFVGILPTICILQEMPAAGVHYFPQFRSNPAMRPYAEKLAPVRDIVLKDILHLGVGSINAGFPLRCVLGPPEEVLPGRFVRSHGTWTWQQLFSDWSQYRRGQHRGLDETLDGLRSGLPPSALIDLIHSLVLS</sequence>
<keyword evidence="7" id="KW-1185">Reference proteome</keyword>
<proteinExistence type="predicted"/>
<dbReference type="InterPro" id="IPR002893">
    <property type="entry name" value="Znf_MYND"/>
</dbReference>
<keyword evidence="2 4" id="KW-0863">Zinc-finger</keyword>
<keyword evidence="1" id="KW-0479">Metal-binding</keyword>
<accession>A0A371DJU7</accession>
<dbReference type="Gene3D" id="6.10.140.2220">
    <property type="match status" value="1"/>
</dbReference>
<evidence type="ECO:0000256" key="3">
    <source>
        <dbReference type="ARBA" id="ARBA00022833"/>
    </source>
</evidence>
<feature type="domain" description="MYND-type" evidence="5">
    <location>
        <begin position="22"/>
        <end position="63"/>
    </location>
</feature>
<dbReference type="OrthoDB" id="2757990at2759"/>
<dbReference type="GO" id="GO:0008270">
    <property type="term" value="F:zinc ion binding"/>
    <property type="evidence" value="ECO:0007669"/>
    <property type="project" value="UniProtKB-KW"/>
</dbReference>
<protein>
    <recommendedName>
        <fullName evidence="5">MYND-type domain-containing protein</fullName>
    </recommendedName>
</protein>
<keyword evidence="3" id="KW-0862">Zinc</keyword>
<dbReference type="SUPFAM" id="SSF144232">
    <property type="entry name" value="HIT/MYND zinc finger-like"/>
    <property type="match status" value="1"/>
</dbReference>
<dbReference type="Pfam" id="PF01753">
    <property type="entry name" value="zf-MYND"/>
    <property type="match status" value="1"/>
</dbReference>
<dbReference type="Proteomes" id="UP000256964">
    <property type="component" value="Unassembled WGS sequence"/>
</dbReference>
<organism evidence="6 7">
    <name type="scientific">Lentinus brumalis</name>
    <dbReference type="NCBI Taxonomy" id="2498619"/>
    <lineage>
        <taxon>Eukaryota</taxon>
        <taxon>Fungi</taxon>
        <taxon>Dikarya</taxon>
        <taxon>Basidiomycota</taxon>
        <taxon>Agaricomycotina</taxon>
        <taxon>Agaricomycetes</taxon>
        <taxon>Polyporales</taxon>
        <taxon>Polyporaceae</taxon>
        <taxon>Lentinus</taxon>
    </lineage>
</organism>
<evidence type="ECO:0000313" key="7">
    <source>
        <dbReference type="Proteomes" id="UP000256964"/>
    </source>
</evidence>
<name>A0A371DJU7_9APHY</name>
<evidence type="ECO:0000313" key="6">
    <source>
        <dbReference type="EMBL" id="RDX52811.1"/>
    </source>
</evidence>